<feature type="transmembrane region" description="Helical" evidence="1">
    <location>
        <begin position="37"/>
        <end position="60"/>
    </location>
</feature>
<dbReference type="EMBL" id="JBHSCN010000004">
    <property type="protein sequence ID" value="MFC4243096.1"/>
    <property type="molecule type" value="Genomic_DNA"/>
</dbReference>
<evidence type="ECO:0000313" key="2">
    <source>
        <dbReference type="EMBL" id="MFC4243096.1"/>
    </source>
</evidence>
<evidence type="ECO:0000256" key="1">
    <source>
        <dbReference type="SAM" id="Phobius"/>
    </source>
</evidence>
<accession>A0ABV8Q6J2</accession>
<keyword evidence="1" id="KW-0472">Membrane</keyword>
<reference evidence="3" key="1">
    <citation type="journal article" date="2019" name="Int. J. Syst. Evol. Microbiol.">
        <title>The Global Catalogue of Microorganisms (GCM) 10K type strain sequencing project: providing services to taxonomists for standard genome sequencing and annotation.</title>
        <authorList>
            <consortium name="The Broad Institute Genomics Platform"/>
            <consortium name="The Broad Institute Genome Sequencing Center for Infectious Disease"/>
            <person name="Wu L."/>
            <person name="Ma J."/>
        </authorList>
    </citation>
    <scope>NUCLEOTIDE SEQUENCE [LARGE SCALE GENOMIC DNA]</scope>
    <source>
        <strain evidence="3">CGMCC 1.10363</strain>
    </source>
</reference>
<sequence length="195" mass="21639">MPRPRRKPFWRWTPLPWLVLVALMLVAGSMHDLRRDGLYLAFTILTVVFVVAFAIALFAASRRRGPNFTAEGRLLRLDGLELVEVPAAGHPLTVYGVERHQTSIEAARAHTSGELRALLISDAGSWWGLRSDIAVYLLSGVGFHLIGRLGDQAQVSWQHLFDEWRAAGRFLVVPAEVAGTTRHLTVDVRLEGAIA</sequence>
<organism evidence="2 3">
    <name type="scientific">Gryllotalpicola reticulitermitis</name>
    <dbReference type="NCBI Taxonomy" id="1184153"/>
    <lineage>
        <taxon>Bacteria</taxon>
        <taxon>Bacillati</taxon>
        <taxon>Actinomycetota</taxon>
        <taxon>Actinomycetes</taxon>
        <taxon>Micrococcales</taxon>
        <taxon>Microbacteriaceae</taxon>
        <taxon>Gryllotalpicola</taxon>
    </lineage>
</organism>
<protein>
    <recommendedName>
        <fullName evidence="4">DUF3093 domain-containing protein</fullName>
    </recommendedName>
</protein>
<dbReference type="RefSeq" id="WP_390228075.1">
    <property type="nucleotide sequence ID" value="NZ_JBHSCN010000004.1"/>
</dbReference>
<proteinExistence type="predicted"/>
<keyword evidence="1" id="KW-1133">Transmembrane helix</keyword>
<keyword evidence="1" id="KW-0812">Transmembrane</keyword>
<evidence type="ECO:0000313" key="3">
    <source>
        <dbReference type="Proteomes" id="UP001595900"/>
    </source>
</evidence>
<comment type="caution">
    <text evidence="2">The sequence shown here is derived from an EMBL/GenBank/DDBJ whole genome shotgun (WGS) entry which is preliminary data.</text>
</comment>
<evidence type="ECO:0008006" key="4">
    <source>
        <dbReference type="Google" id="ProtNLM"/>
    </source>
</evidence>
<keyword evidence="3" id="KW-1185">Reference proteome</keyword>
<name>A0ABV8Q6J2_9MICO</name>
<dbReference type="Proteomes" id="UP001595900">
    <property type="component" value="Unassembled WGS sequence"/>
</dbReference>
<gene>
    <name evidence="2" type="ORF">ACFOYW_06900</name>
</gene>
<feature type="transmembrane region" description="Helical" evidence="1">
    <location>
        <begin position="12"/>
        <end position="31"/>
    </location>
</feature>